<name>A0A556V9Q4_BAGYA</name>
<comment type="caution">
    <text evidence="1">The sequence shown here is derived from an EMBL/GenBank/DDBJ whole genome shotgun (WGS) entry which is preliminary data.</text>
</comment>
<evidence type="ECO:0000313" key="2">
    <source>
        <dbReference type="Proteomes" id="UP000319801"/>
    </source>
</evidence>
<gene>
    <name evidence="1" type="ORF">Baya_14549</name>
</gene>
<sequence>MAIPQKSNNNTTEEPHQYHRRATAIPQKNLSNITVEQQQYHNVPQSVWGDSESRNYAALLWFLTDGDISGTADVFLPANEEAAQMIMNVCGVMELSGCENERETEEYARSGEGALITDEDAKLHHLHHRAAHPICSPIFSFTEPLRNKPPRFPLAPEAFQSDSL</sequence>
<dbReference type="AlphaFoldDB" id="A0A556V9Q4"/>
<dbReference type="Proteomes" id="UP000319801">
    <property type="component" value="Unassembled WGS sequence"/>
</dbReference>
<evidence type="ECO:0000313" key="1">
    <source>
        <dbReference type="EMBL" id="TTB85601.1"/>
    </source>
</evidence>
<reference evidence="1 2" key="1">
    <citation type="journal article" date="2019" name="Genome Biol. Evol.">
        <title>Whole-Genome Sequencing of the Giant Devil Catfish, Bagarius yarrelli.</title>
        <authorList>
            <person name="Jiang W."/>
            <person name="Lv Y."/>
            <person name="Cheng L."/>
            <person name="Yang K."/>
            <person name="Chao B."/>
            <person name="Wang X."/>
            <person name="Li Y."/>
            <person name="Pan X."/>
            <person name="You X."/>
            <person name="Zhang Y."/>
            <person name="Yang J."/>
            <person name="Li J."/>
            <person name="Zhang X."/>
            <person name="Liu S."/>
            <person name="Sun C."/>
            <person name="Yang J."/>
            <person name="Shi Q."/>
        </authorList>
    </citation>
    <scope>NUCLEOTIDE SEQUENCE [LARGE SCALE GENOMIC DNA]</scope>
    <source>
        <strain evidence="1">JWS20170419001</strain>
        <tissue evidence="1">Muscle</tissue>
    </source>
</reference>
<accession>A0A556V9Q4</accession>
<keyword evidence="2" id="KW-1185">Reference proteome</keyword>
<organism evidence="1 2">
    <name type="scientific">Bagarius yarrelli</name>
    <name type="common">Goonch</name>
    <name type="synonym">Bagrus yarrelli</name>
    <dbReference type="NCBI Taxonomy" id="175774"/>
    <lineage>
        <taxon>Eukaryota</taxon>
        <taxon>Metazoa</taxon>
        <taxon>Chordata</taxon>
        <taxon>Craniata</taxon>
        <taxon>Vertebrata</taxon>
        <taxon>Euteleostomi</taxon>
        <taxon>Actinopterygii</taxon>
        <taxon>Neopterygii</taxon>
        <taxon>Teleostei</taxon>
        <taxon>Ostariophysi</taxon>
        <taxon>Siluriformes</taxon>
        <taxon>Sisoridae</taxon>
        <taxon>Sisorinae</taxon>
        <taxon>Bagarius</taxon>
    </lineage>
</organism>
<proteinExistence type="predicted"/>
<protein>
    <submittedName>
        <fullName evidence="1">Uncharacterized protein</fullName>
    </submittedName>
</protein>
<dbReference type="EMBL" id="VCAZ01000171">
    <property type="protein sequence ID" value="TTB85601.1"/>
    <property type="molecule type" value="Genomic_DNA"/>
</dbReference>